<dbReference type="PANTHER" id="PTHR44757">
    <property type="entry name" value="DIGUANYLATE CYCLASE DGCP"/>
    <property type="match status" value="1"/>
</dbReference>
<dbReference type="Gene3D" id="3.30.450.20">
    <property type="entry name" value="PAS domain"/>
    <property type="match status" value="2"/>
</dbReference>
<name>A0A5B8RU48_9BURK</name>
<dbReference type="PROSITE" id="PS50887">
    <property type="entry name" value="GGDEF"/>
    <property type="match status" value="1"/>
</dbReference>
<dbReference type="InterPro" id="IPR000014">
    <property type="entry name" value="PAS"/>
</dbReference>
<reference evidence="2 3" key="1">
    <citation type="submission" date="2019-07" db="EMBL/GenBank/DDBJ databases">
        <title>Complete genome sequence of Comamonas sp. NLF 7-7 isolated from livestock.</title>
        <authorList>
            <person name="Kim D.H."/>
            <person name="Kim J.G."/>
        </authorList>
    </citation>
    <scope>NUCLEOTIDE SEQUENCE [LARGE SCALE GENOMIC DNA]</scope>
    <source>
        <strain evidence="2 3">NLF 7-7</strain>
    </source>
</reference>
<dbReference type="InterPro" id="IPR043128">
    <property type="entry name" value="Rev_trsase/Diguanyl_cyclase"/>
</dbReference>
<dbReference type="AlphaFoldDB" id="A0A5B8RU48"/>
<dbReference type="KEGG" id="cof:FOZ74_03930"/>
<dbReference type="InterPro" id="IPR052155">
    <property type="entry name" value="Biofilm_reg_signaling"/>
</dbReference>
<dbReference type="Pfam" id="PF13426">
    <property type="entry name" value="PAS_9"/>
    <property type="match status" value="2"/>
</dbReference>
<dbReference type="OrthoDB" id="9812260at2"/>
<evidence type="ECO:0000313" key="3">
    <source>
        <dbReference type="Proteomes" id="UP000321199"/>
    </source>
</evidence>
<dbReference type="InterPro" id="IPR029787">
    <property type="entry name" value="Nucleotide_cyclase"/>
</dbReference>
<dbReference type="InterPro" id="IPR035965">
    <property type="entry name" value="PAS-like_dom_sf"/>
</dbReference>
<keyword evidence="3" id="KW-1185">Reference proteome</keyword>
<dbReference type="NCBIfam" id="TIGR00254">
    <property type="entry name" value="GGDEF"/>
    <property type="match status" value="1"/>
</dbReference>
<dbReference type="RefSeq" id="WP_146911845.1">
    <property type="nucleotide sequence ID" value="NZ_CP042344.1"/>
</dbReference>
<dbReference type="SUPFAM" id="SSF55073">
    <property type="entry name" value="Nucleotide cyclase"/>
    <property type="match status" value="1"/>
</dbReference>
<proteinExistence type="predicted"/>
<evidence type="ECO:0000313" key="2">
    <source>
        <dbReference type="EMBL" id="QEA12252.1"/>
    </source>
</evidence>
<dbReference type="SMART" id="SM00267">
    <property type="entry name" value="GGDEF"/>
    <property type="match status" value="1"/>
</dbReference>
<organism evidence="2 3">
    <name type="scientific">Comamonas flocculans</name>
    <dbReference type="NCBI Taxonomy" id="2597701"/>
    <lineage>
        <taxon>Bacteria</taxon>
        <taxon>Pseudomonadati</taxon>
        <taxon>Pseudomonadota</taxon>
        <taxon>Betaproteobacteria</taxon>
        <taxon>Burkholderiales</taxon>
        <taxon>Comamonadaceae</taxon>
        <taxon>Comamonas</taxon>
    </lineage>
</organism>
<dbReference type="InterPro" id="IPR000160">
    <property type="entry name" value="GGDEF_dom"/>
</dbReference>
<feature type="domain" description="GGDEF" evidence="1">
    <location>
        <begin position="355"/>
        <end position="488"/>
    </location>
</feature>
<dbReference type="CDD" id="cd01949">
    <property type="entry name" value="GGDEF"/>
    <property type="match status" value="1"/>
</dbReference>
<protein>
    <submittedName>
        <fullName evidence="2">Diguanylate cyclase</fullName>
    </submittedName>
</protein>
<dbReference type="Gene3D" id="3.30.70.270">
    <property type="match status" value="1"/>
</dbReference>
<dbReference type="PANTHER" id="PTHR44757:SF2">
    <property type="entry name" value="BIOFILM ARCHITECTURE MAINTENANCE PROTEIN MBAA"/>
    <property type="match status" value="1"/>
</dbReference>
<dbReference type="Pfam" id="PF00990">
    <property type="entry name" value="GGDEF"/>
    <property type="match status" value="1"/>
</dbReference>
<dbReference type="EMBL" id="CP042344">
    <property type="protein sequence ID" value="QEA12252.1"/>
    <property type="molecule type" value="Genomic_DNA"/>
</dbReference>
<gene>
    <name evidence="2" type="ORF">FOZ74_03930</name>
</gene>
<accession>A0A5B8RU48</accession>
<sequence>MSAAPSSSADFEAMFDLAPVSLWLEDFSAVRALLQRWRAQGVSDVRAFLREEPERVSEYGRAIRVLKVNQRSLALFGAPDQQTLVGSLHRVFRDDMLENVLDEVCQLWEGAQEFANQTVNYALDGRRLDVHIRGRILPGHESSWDRVLISLEDNTREQQARRLLQESERQARLLFEHSPVSLWVEDFSAVKQLLDQIRERGIVDLKTFLKVHPEFIDQCMREIRVIDVNRATLAMFGAPSRQVLLAGLHKIFQGEMLDSFAEQLIDLWEGRLQQQREVVNYTLAGSPLSIHMQFVVQEDHRRDWSLVLLSLVDITARKKAEAYLEYLGKHDVLTGLRNRAYYIEELNRLTRKGPWPVAVIVVDLNGLKVVNDEQGHAAGDAVLRRAGEVLAKAVDGLAGCAARIGGDEFCVLLPDADEHAGQALMERLASLQDLSNQYYPGQSLSFAMGMAVAREGESLEAVTHRADRSMYAAKQRYYEAAGADRRRD</sequence>
<dbReference type="SUPFAM" id="SSF55785">
    <property type="entry name" value="PYP-like sensor domain (PAS domain)"/>
    <property type="match status" value="2"/>
</dbReference>
<dbReference type="Proteomes" id="UP000321199">
    <property type="component" value="Chromosome"/>
</dbReference>
<evidence type="ECO:0000259" key="1">
    <source>
        <dbReference type="PROSITE" id="PS50887"/>
    </source>
</evidence>